<dbReference type="Pfam" id="PF25583">
    <property type="entry name" value="WCX"/>
    <property type="match status" value="1"/>
</dbReference>
<evidence type="ECO:0000313" key="4">
    <source>
        <dbReference type="EMBL" id="MDG3587097.1"/>
    </source>
</evidence>
<dbReference type="PROSITE" id="PS51000">
    <property type="entry name" value="HTH_DEOR_2"/>
    <property type="match status" value="1"/>
</dbReference>
<dbReference type="EMBL" id="JAPMUA010000005">
    <property type="protein sequence ID" value="MDG3587097.1"/>
    <property type="molecule type" value="Genomic_DNA"/>
</dbReference>
<dbReference type="SMART" id="SM00420">
    <property type="entry name" value="HTH_DEOR"/>
    <property type="match status" value="1"/>
</dbReference>
<dbReference type="Pfam" id="PF13280">
    <property type="entry name" value="WYL"/>
    <property type="match status" value="1"/>
</dbReference>
<dbReference type="Proteomes" id="UP001153642">
    <property type="component" value="Unassembled WGS sequence"/>
</dbReference>
<dbReference type="InterPro" id="IPR051534">
    <property type="entry name" value="CBASS_pafABC_assoc_protein"/>
</dbReference>
<dbReference type="PANTHER" id="PTHR34580">
    <property type="match status" value="1"/>
</dbReference>
<evidence type="ECO:0000259" key="3">
    <source>
        <dbReference type="PROSITE" id="PS51000"/>
    </source>
</evidence>
<dbReference type="PANTHER" id="PTHR34580:SF3">
    <property type="entry name" value="PROTEIN PAFB"/>
    <property type="match status" value="1"/>
</dbReference>
<dbReference type="InterPro" id="IPR026881">
    <property type="entry name" value="WYL_dom"/>
</dbReference>
<protein>
    <submittedName>
        <fullName evidence="4">YafY family protein</fullName>
    </submittedName>
</protein>
<dbReference type="RefSeq" id="WP_277900640.1">
    <property type="nucleotide sequence ID" value="NZ_JAPMUA010000005.1"/>
</dbReference>
<evidence type="ECO:0000256" key="2">
    <source>
        <dbReference type="ARBA" id="ARBA00023163"/>
    </source>
</evidence>
<dbReference type="InterPro" id="IPR057727">
    <property type="entry name" value="WCX_dom"/>
</dbReference>
<dbReference type="InterPro" id="IPR036390">
    <property type="entry name" value="WH_DNA-bd_sf"/>
</dbReference>
<dbReference type="PROSITE" id="PS52050">
    <property type="entry name" value="WYL"/>
    <property type="match status" value="1"/>
</dbReference>
<gene>
    <name evidence="4" type="ORF">OSR52_14580</name>
</gene>
<feature type="domain" description="HTH deoR-type" evidence="3">
    <location>
        <begin position="8"/>
        <end position="63"/>
    </location>
</feature>
<dbReference type="InterPro" id="IPR001034">
    <property type="entry name" value="DeoR_HTH"/>
</dbReference>
<comment type="caution">
    <text evidence="4">The sequence shown here is derived from an EMBL/GenBank/DDBJ whole genome shotgun (WGS) entry which is preliminary data.</text>
</comment>
<evidence type="ECO:0000313" key="5">
    <source>
        <dbReference type="Proteomes" id="UP001153642"/>
    </source>
</evidence>
<dbReference type="InterPro" id="IPR036388">
    <property type="entry name" value="WH-like_DNA-bd_sf"/>
</dbReference>
<dbReference type="Gene3D" id="1.10.10.10">
    <property type="entry name" value="Winged helix-like DNA-binding domain superfamily/Winged helix DNA-binding domain"/>
    <property type="match status" value="1"/>
</dbReference>
<sequence>MSDDTIKRFDRIVTILIQLQSKKIVKAQDLADRFQVSLRTIYRDIRTLEASGVPIVSEAGVGYSIMEGYRLPPVMFTKEEAGSFIAAEKLMQHYTDESLGAYFEAAMYKIRSVLRGHEKDWISAIESQIAIRPAQDLFNKNIPNALEIIFESIAEKKQIFLKYEALHADAHTDRLIEPVGLFHENNFWYIMAYCHLRKDYRQFRTDRMVQIKRTQTPFVLEHGALEDHRKKETETAKTKVVIRIEKQIAKYIKYNCKYYGFVEEKIEGNEVEMTFMTTDVMNGFARWYLMFADYATILQPESLKTRLKEIIKEASERL</sequence>
<dbReference type="InterPro" id="IPR013196">
    <property type="entry name" value="HTH_11"/>
</dbReference>
<dbReference type="InterPro" id="IPR028349">
    <property type="entry name" value="PafC-like"/>
</dbReference>
<dbReference type="PIRSF" id="PIRSF016838">
    <property type="entry name" value="PafC"/>
    <property type="match status" value="1"/>
</dbReference>
<evidence type="ECO:0000256" key="1">
    <source>
        <dbReference type="ARBA" id="ARBA00023015"/>
    </source>
</evidence>
<dbReference type="SUPFAM" id="SSF46785">
    <property type="entry name" value="Winged helix' DNA-binding domain"/>
    <property type="match status" value="1"/>
</dbReference>
<name>A0ABT6FV20_9FLAO</name>
<keyword evidence="2" id="KW-0804">Transcription</keyword>
<organism evidence="4 5">
    <name type="scientific">Galbibacter pacificus</name>
    <dbReference type="NCBI Taxonomy" id="2996052"/>
    <lineage>
        <taxon>Bacteria</taxon>
        <taxon>Pseudomonadati</taxon>
        <taxon>Bacteroidota</taxon>
        <taxon>Flavobacteriia</taxon>
        <taxon>Flavobacteriales</taxon>
        <taxon>Flavobacteriaceae</taxon>
        <taxon>Galbibacter</taxon>
    </lineage>
</organism>
<reference evidence="4" key="1">
    <citation type="submission" date="2022-11" db="EMBL/GenBank/DDBJ databases">
        <title>High-quality draft genome sequence of Galbibacter sp. strain CMA-7.</title>
        <authorList>
            <person name="Wei L."/>
            <person name="Dong C."/>
            <person name="Shao Z."/>
        </authorList>
    </citation>
    <scope>NUCLEOTIDE SEQUENCE</scope>
    <source>
        <strain evidence="4">CMA-7</strain>
    </source>
</reference>
<accession>A0ABT6FV20</accession>
<keyword evidence="1" id="KW-0805">Transcription regulation</keyword>
<dbReference type="Pfam" id="PF08279">
    <property type="entry name" value="HTH_11"/>
    <property type="match status" value="1"/>
</dbReference>
<keyword evidence="5" id="KW-1185">Reference proteome</keyword>
<proteinExistence type="predicted"/>